<name>A0A377BCC4_ECOLX</name>
<proteinExistence type="inferred from homology"/>
<evidence type="ECO:0000256" key="2">
    <source>
        <dbReference type="ARBA" id="ARBA00023239"/>
    </source>
</evidence>
<evidence type="ECO:0000256" key="1">
    <source>
        <dbReference type="ARBA" id="ARBA00008876"/>
    </source>
</evidence>
<dbReference type="Pfam" id="PF05683">
    <property type="entry name" value="Fumerase_C"/>
    <property type="match status" value="1"/>
</dbReference>
<keyword evidence="2 4" id="KW-0456">Lyase</keyword>
<dbReference type="GO" id="GO:0004333">
    <property type="term" value="F:fumarate hydratase activity"/>
    <property type="evidence" value="ECO:0007669"/>
    <property type="project" value="UniProtKB-EC"/>
</dbReference>
<dbReference type="InterPro" id="IPR051208">
    <property type="entry name" value="Class-I_Fumarase/Tartrate_DH"/>
</dbReference>
<evidence type="ECO:0000313" key="4">
    <source>
        <dbReference type="EMBL" id="STL58604.1"/>
    </source>
</evidence>
<comment type="similarity">
    <text evidence="1">Belongs to the class-I fumarase family.</text>
</comment>
<dbReference type="InterPro" id="IPR004647">
    <property type="entry name" value="Fe-S_hydro-lyase_TtdB-typ_cat"/>
</dbReference>
<feature type="domain" description="Fe-S hydro-lyase tartrate dehydratase beta-type catalytic" evidence="3">
    <location>
        <begin position="2"/>
        <end position="72"/>
    </location>
</feature>
<sequence length="100" mass="11420">MRVDLNRPMKEILAQLSQYPVSTRLSLNGTIIVGRDIAHAKLKERMDNGEGLPQYIKDHPIYYAGPGQKRRKVMPPVLLAQRPPDGWILMSINCKRRAEV</sequence>
<evidence type="ECO:0000259" key="3">
    <source>
        <dbReference type="Pfam" id="PF05683"/>
    </source>
</evidence>
<dbReference type="Gene3D" id="3.20.130.10">
    <property type="entry name" value="Fe-S hydro-lyase, tartrate dehydratase beta-type, catalytic domain"/>
    <property type="match status" value="1"/>
</dbReference>
<accession>A0A377BCC4</accession>
<evidence type="ECO:0000313" key="5">
    <source>
        <dbReference type="Proteomes" id="UP000254052"/>
    </source>
</evidence>
<dbReference type="AlphaFoldDB" id="A0A377BCC4"/>
<dbReference type="Proteomes" id="UP000254052">
    <property type="component" value="Unassembled WGS sequence"/>
</dbReference>
<dbReference type="EMBL" id="UGED01000009">
    <property type="protein sequence ID" value="STL58604.1"/>
    <property type="molecule type" value="Genomic_DNA"/>
</dbReference>
<dbReference type="SUPFAM" id="SSF117457">
    <property type="entry name" value="FumA C-terminal domain-like"/>
    <property type="match status" value="1"/>
</dbReference>
<dbReference type="InterPro" id="IPR036660">
    <property type="entry name" value="Fe-S_hydroAse_TtdB_cat_sf"/>
</dbReference>
<gene>
    <name evidence="4" type="primary">fumA_4</name>
    <name evidence="4" type="ORF">NCTC9962_04979</name>
</gene>
<dbReference type="PANTHER" id="PTHR30389:SF0">
    <property type="entry name" value="FUMARATE HYDRATASE CLASS I, AEROBIC"/>
    <property type="match status" value="1"/>
</dbReference>
<organism evidence="4 5">
    <name type="scientific">Escherichia coli</name>
    <dbReference type="NCBI Taxonomy" id="562"/>
    <lineage>
        <taxon>Bacteria</taxon>
        <taxon>Pseudomonadati</taxon>
        <taxon>Pseudomonadota</taxon>
        <taxon>Gammaproteobacteria</taxon>
        <taxon>Enterobacterales</taxon>
        <taxon>Enterobacteriaceae</taxon>
        <taxon>Escherichia</taxon>
    </lineage>
</organism>
<reference evidence="4 5" key="1">
    <citation type="submission" date="2018-06" db="EMBL/GenBank/DDBJ databases">
        <authorList>
            <consortium name="Pathogen Informatics"/>
            <person name="Doyle S."/>
        </authorList>
    </citation>
    <scope>NUCLEOTIDE SEQUENCE [LARGE SCALE GENOMIC DNA]</scope>
    <source>
        <strain evidence="4 5">NCTC9962</strain>
    </source>
</reference>
<protein>
    <submittedName>
        <fullName evidence="4">Class I fumarate hydratase</fullName>
        <ecNumber evidence="4">4.2.1.2</ecNumber>
    </submittedName>
</protein>
<dbReference type="PANTHER" id="PTHR30389">
    <property type="entry name" value="FUMARATE HYDRATASE-RELATED"/>
    <property type="match status" value="1"/>
</dbReference>
<dbReference type="EC" id="4.2.1.2" evidence="4"/>